<evidence type="ECO:0000256" key="7">
    <source>
        <dbReference type="ARBA" id="ARBA00022842"/>
    </source>
</evidence>
<dbReference type="PANTHER" id="PTHR22748:SF26">
    <property type="entry name" value="ENDONUCLEASE_EXONUCLEASE_PHOSPHATASE DOMAIN-CONTAINING PROTEIN"/>
    <property type="match status" value="1"/>
</dbReference>
<protein>
    <recommendedName>
        <fullName evidence="3">exodeoxyribonuclease III</fullName>
        <ecNumber evidence="3">3.1.11.2</ecNumber>
    </recommendedName>
</protein>
<organism evidence="12 13">
    <name type="scientific">Pelobates cultripes</name>
    <name type="common">Western spadefoot toad</name>
    <dbReference type="NCBI Taxonomy" id="61616"/>
    <lineage>
        <taxon>Eukaryota</taxon>
        <taxon>Metazoa</taxon>
        <taxon>Chordata</taxon>
        <taxon>Craniata</taxon>
        <taxon>Vertebrata</taxon>
        <taxon>Euteleostomi</taxon>
        <taxon>Amphibia</taxon>
        <taxon>Batrachia</taxon>
        <taxon>Anura</taxon>
        <taxon>Pelobatoidea</taxon>
        <taxon>Pelobatidae</taxon>
        <taxon>Pelobates</taxon>
    </lineage>
</organism>
<evidence type="ECO:0000256" key="2">
    <source>
        <dbReference type="ARBA" id="ARBA00007092"/>
    </source>
</evidence>
<dbReference type="GO" id="GO:0008311">
    <property type="term" value="F:double-stranded DNA 3'-5' DNA exonuclease activity"/>
    <property type="evidence" value="ECO:0007669"/>
    <property type="project" value="UniProtKB-EC"/>
</dbReference>
<dbReference type="GO" id="GO:0008081">
    <property type="term" value="F:phosphoric diester hydrolase activity"/>
    <property type="evidence" value="ECO:0007669"/>
    <property type="project" value="TreeGrafter"/>
</dbReference>
<feature type="domain" description="Endonuclease/exonuclease/phosphatase" evidence="11">
    <location>
        <begin position="16"/>
        <end position="155"/>
    </location>
</feature>
<evidence type="ECO:0000256" key="8">
    <source>
        <dbReference type="ARBA" id="ARBA00023204"/>
    </source>
</evidence>
<evidence type="ECO:0000256" key="4">
    <source>
        <dbReference type="ARBA" id="ARBA00022723"/>
    </source>
</evidence>
<proteinExistence type="inferred from homology"/>
<keyword evidence="5" id="KW-0227">DNA damage</keyword>
<dbReference type="PANTHER" id="PTHR22748">
    <property type="entry name" value="AP ENDONUCLEASE"/>
    <property type="match status" value="1"/>
</dbReference>
<evidence type="ECO:0000313" key="12">
    <source>
        <dbReference type="EMBL" id="CAH2283078.1"/>
    </source>
</evidence>
<evidence type="ECO:0000256" key="1">
    <source>
        <dbReference type="ARBA" id="ARBA00000493"/>
    </source>
</evidence>
<dbReference type="GO" id="GO:0003906">
    <property type="term" value="F:DNA-(apurinic or apyrimidinic site) endonuclease activity"/>
    <property type="evidence" value="ECO:0007669"/>
    <property type="project" value="TreeGrafter"/>
</dbReference>
<keyword evidence="4 9" id="KW-0479">Metal-binding</keyword>
<dbReference type="Proteomes" id="UP001295444">
    <property type="component" value="Chromosome 04"/>
</dbReference>
<evidence type="ECO:0000256" key="5">
    <source>
        <dbReference type="ARBA" id="ARBA00022763"/>
    </source>
</evidence>
<reference evidence="12" key="1">
    <citation type="submission" date="2022-03" db="EMBL/GenBank/DDBJ databases">
        <authorList>
            <person name="Alioto T."/>
            <person name="Alioto T."/>
            <person name="Gomez Garrido J."/>
        </authorList>
    </citation>
    <scope>NUCLEOTIDE SEQUENCE</scope>
</reference>
<dbReference type="GO" id="GO:0005634">
    <property type="term" value="C:nucleus"/>
    <property type="evidence" value="ECO:0007669"/>
    <property type="project" value="TreeGrafter"/>
</dbReference>
<comment type="cofactor">
    <cofactor evidence="9">
        <name>Mg(2+)</name>
        <dbReference type="ChEBI" id="CHEBI:18420"/>
    </cofactor>
    <cofactor evidence="9">
        <name>Mn(2+)</name>
        <dbReference type="ChEBI" id="CHEBI:29035"/>
    </cofactor>
    <text evidence="9">Probably binds two magnesium or manganese ions per subunit.</text>
</comment>
<evidence type="ECO:0000259" key="11">
    <source>
        <dbReference type="Pfam" id="PF03372"/>
    </source>
</evidence>
<keyword evidence="9" id="KW-0464">Manganese</keyword>
<name>A0AAD1W3W6_PELCU</name>
<dbReference type="GO" id="GO:0006284">
    <property type="term" value="P:base-excision repair"/>
    <property type="evidence" value="ECO:0007669"/>
    <property type="project" value="TreeGrafter"/>
</dbReference>
<dbReference type="EC" id="3.1.11.2" evidence="3"/>
<dbReference type="AlphaFoldDB" id="A0AAD1W3W6"/>
<dbReference type="InterPro" id="IPR036691">
    <property type="entry name" value="Endo/exonu/phosph_ase_sf"/>
</dbReference>
<feature type="binding site" evidence="9">
    <location>
        <position position="18"/>
    </location>
    <ligand>
        <name>Mg(2+)</name>
        <dbReference type="ChEBI" id="CHEBI:18420"/>
        <label>1</label>
    </ligand>
</feature>
<accession>A0AAD1W3W6</accession>
<feature type="binding site" evidence="9">
    <location>
        <position position="47"/>
    </location>
    <ligand>
        <name>Mg(2+)</name>
        <dbReference type="ChEBI" id="CHEBI:18420"/>
        <label>1</label>
    </ligand>
</feature>
<dbReference type="Pfam" id="PF03372">
    <property type="entry name" value="Exo_endo_phos"/>
    <property type="match status" value="1"/>
</dbReference>
<keyword evidence="8" id="KW-0234">DNA repair</keyword>
<gene>
    <name evidence="12" type="ORF">PECUL_23A027912</name>
</gene>
<dbReference type="EMBL" id="OW240915">
    <property type="protein sequence ID" value="CAH2283078.1"/>
    <property type="molecule type" value="Genomic_DNA"/>
</dbReference>
<comment type="catalytic activity">
    <reaction evidence="1">
        <text>Exonucleolytic cleavage in the 3'- to 5'-direction to yield nucleoside 5'-phosphates.</text>
        <dbReference type="EC" id="3.1.11.2"/>
    </reaction>
</comment>
<dbReference type="SUPFAM" id="SSF56219">
    <property type="entry name" value="DNase I-like"/>
    <property type="match status" value="1"/>
</dbReference>
<feature type="binding site" evidence="9">
    <location>
        <position position="152"/>
    </location>
    <ligand>
        <name>Mg(2+)</name>
        <dbReference type="ChEBI" id="CHEBI:18420"/>
        <label>1</label>
    </ligand>
</feature>
<dbReference type="GO" id="GO:0046872">
    <property type="term" value="F:metal ion binding"/>
    <property type="evidence" value="ECO:0007669"/>
    <property type="project" value="UniProtKB-KW"/>
</dbReference>
<dbReference type="Gene3D" id="3.60.10.10">
    <property type="entry name" value="Endonuclease/exonuclease/phosphatase"/>
    <property type="match status" value="1"/>
</dbReference>
<dbReference type="InterPro" id="IPR004808">
    <property type="entry name" value="AP_endonuc_1"/>
</dbReference>
<evidence type="ECO:0000313" key="13">
    <source>
        <dbReference type="Proteomes" id="UP001295444"/>
    </source>
</evidence>
<keyword evidence="7 9" id="KW-0460">Magnesium</keyword>
<evidence type="ECO:0000256" key="6">
    <source>
        <dbReference type="ARBA" id="ARBA00022801"/>
    </source>
</evidence>
<feature type="site" description="Transition state stabilizer" evidence="10">
    <location>
        <position position="152"/>
    </location>
</feature>
<feature type="binding site" evidence="9">
    <location>
        <position position="150"/>
    </location>
    <ligand>
        <name>Mg(2+)</name>
        <dbReference type="ChEBI" id="CHEBI:18420"/>
        <label>1</label>
    </ligand>
</feature>
<evidence type="ECO:0000256" key="3">
    <source>
        <dbReference type="ARBA" id="ARBA00012115"/>
    </source>
</evidence>
<evidence type="ECO:0000256" key="10">
    <source>
        <dbReference type="PIRSR" id="PIRSR604808-3"/>
    </source>
</evidence>
<comment type="similarity">
    <text evidence="2">Belongs to the DNA repair enzymes AP/ExoA family.</text>
</comment>
<keyword evidence="6" id="KW-0378">Hydrolase</keyword>
<dbReference type="InterPro" id="IPR005135">
    <property type="entry name" value="Endo/exonuclease/phosphatase"/>
</dbReference>
<evidence type="ECO:0000256" key="9">
    <source>
        <dbReference type="PIRSR" id="PIRSR604808-2"/>
    </source>
</evidence>
<keyword evidence="13" id="KW-1185">Reference proteome</keyword>
<sequence>MTQPRTHKQAKINFLSINARGLNQPEKRSQALRHFHSQKSHIVFIQETHFKEGQTPRLTDRYYAQCFLSNNPERKSKGTAILIHKYLHFAPTAVLRYDHGRYVCVKGAIANRTYTLANLYAPYNRQHHFIRKVVKAIEKFAEGCLILGGDLNVALRPTLDTSARSLTIPQHVLTSITKTLTDQRLAPRPGQITPCHDDIDFTTVQTYMPQLETEQIPSQWPTGD</sequence>